<dbReference type="SUPFAM" id="SSF56300">
    <property type="entry name" value="Metallo-dependent phosphatases"/>
    <property type="match status" value="1"/>
</dbReference>
<comment type="caution">
    <text evidence="1">The sequence shown here is derived from an EMBL/GenBank/DDBJ whole genome shotgun (WGS) entry which is preliminary data.</text>
</comment>
<keyword evidence="2" id="KW-1185">Reference proteome</keyword>
<feature type="non-terminal residue" evidence="1">
    <location>
        <position position="1"/>
    </location>
</feature>
<protein>
    <submittedName>
        <fullName evidence="1">Purple acid phosphatase 3</fullName>
    </submittedName>
</protein>
<accession>A0ABP0K2I0</accession>
<dbReference type="Proteomes" id="UP001642464">
    <property type="component" value="Unassembled WGS sequence"/>
</dbReference>
<reference evidence="1 2" key="1">
    <citation type="submission" date="2024-02" db="EMBL/GenBank/DDBJ databases">
        <authorList>
            <person name="Chen Y."/>
            <person name="Shah S."/>
            <person name="Dougan E. K."/>
            <person name="Thang M."/>
            <person name="Chan C."/>
        </authorList>
    </citation>
    <scope>NUCLEOTIDE SEQUENCE [LARGE SCALE GENOMIC DNA]</scope>
</reference>
<gene>
    <name evidence="1" type="ORF">SCF082_LOCUS15044</name>
</gene>
<evidence type="ECO:0000313" key="1">
    <source>
        <dbReference type="EMBL" id="CAK9020764.1"/>
    </source>
</evidence>
<dbReference type="EMBL" id="CAXAMM010009561">
    <property type="protein sequence ID" value="CAK9020764.1"/>
    <property type="molecule type" value="Genomic_DNA"/>
</dbReference>
<dbReference type="InterPro" id="IPR029052">
    <property type="entry name" value="Metallo-depent_PP-like"/>
</dbReference>
<name>A0ABP0K2I0_9DINO</name>
<sequence>EHLKKKSDEALQLFEERIAQSKAANWLVFSHYPTDYFPSAWNESIPLQWSPAWLWHHEDRPRMLTNFLSELSNASRPSIVYFGGHRHNVDQSSTYSISPHTSWLSGGGAGWGVDGQEQGFVVGEVMEDGQVNTRAVLVDYADCMSDS</sequence>
<proteinExistence type="predicted"/>
<organism evidence="1 2">
    <name type="scientific">Durusdinium trenchii</name>
    <dbReference type="NCBI Taxonomy" id="1381693"/>
    <lineage>
        <taxon>Eukaryota</taxon>
        <taxon>Sar</taxon>
        <taxon>Alveolata</taxon>
        <taxon>Dinophyceae</taxon>
        <taxon>Suessiales</taxon>
        <taxon>Symbiodiniaceae</taxon>
        <taxon>Durusdinium</taxon>
    </lineage>
</organism>
<evidence type="ECO:0000313" key="2">
    <source>
        <dbReference type="Proteomes" id="UP001642464"/>
    </source>
</evidence>